<protein>
    <submittedName>
        <fullName evidence="1">Uncharacterized protein</fullName>
    </submittedName>
</protein>
<sequence>MSAARWFSFGARYRLLKRRLHPITKEFGLTLY</sequence>
<dbReference type="AlphaFoldDB" id="X0V858"/>
<name>X0V858_9ZZZZ</name>
<proteinExistence type="predicted"/>
<organism evidence="1">
    <name type="scientific">marine sediment metagenome</name>
    <dbReference type="NCBI Taxonomy" id="412755"/>
    <lineage>
        <taxon>unclassified sequences</taxon>
        <taxon>metagenomes</taxon>
        <taxon>ecological metagenomes</taxon>
    </lineage>
</organism>
<feature type="non-terminal residue" evidence="1">
    <location>
        <position position="32"/>
    </location>
</feature>
<dbReference type="EMBL" id="BARS01012079">
    <property type="protein sequence ID" value="GAF96835.1"/>
    <property type="molecule type" value="Genomic_DNA"/>
</dbReference>
<reference evidence="1" key="1">
    <citation type="journal article" date="2014" name="Front. Microbiol.">
        <title>High frequency of phylogenetically diverse reductive dehalogenase-homologous genes in deep subseafloor sedimentary metagenomes.</title>
        <authorList>
            <person name="Kawai M."/>
            <person name="Futagami T."/>
            <person name="Toyoda A."/>
            <person name="Takaki Y."/>
            <person name="Nishi S."/>
            <person name="Hori S."/>
            <person name="Arai W."/>
            <person name="Tsubouchi T."/>
            <person name="Morono Y."/>
            <person name="Uchiyama I."/>
            <person name="Ito T."/>
            <person name="Fujiyama A."/>
            <person name="Inagaki F."/>
            <person name="Takami H."/>
        </authorList>
    </citation>
    <scope>NUCLEOTIDE SEQUENCE</scope>
    <source>
        <strain evidence="1">Expedition CK06-06</strain>
    </source>
</reference>
<accession>X0V858</accession>
<gene>
    <name evidence="1" type="ORF">S01H1_21698</name>
</gene>
<comment type="caution">
    <text evidence="1">The sequence shown here is derived from an EMBL/GenBank/DDBJ whole genome shotgun (WGS) entry which is preliminary data.</text>
</comment>
<evidence type="ECO:0000313" key="1">
    <source>
        <dbReference type="EMBL" id="GAF96835.1"/>
    </source>
</evidence>